<evidence type="ECO:0000313" key="2">
    <source>
        <dbReference type="EMBL" id="KAJ3515362.1"/>
    </source>
</evidence>
<feature type="region of interest" description="Disordered" evidence="1">
    <location>
        <begin position="43"/>
        <end position="100"/>
    </location>
</feature>
<protein>
    <submittedName>
        <fullName evidence="2">Uncharacterized protein</fullName>
    </submittedName>
</protein>
<evidence type="ECO:0000313" key="3">
    <source>
        <dbReference type="Proteomes" id="UP001148786"/>
    </source>
</evidence>
<accession>A0A9W8MZC4</accession>
<reference evidence="2" key="1">
    <citation type="submission" date="2022-07" db="EMBL/GenBank/DDBJ databases">
        <title>Genome Sequence of Agrocybe chaxingu.</title>
        <authorList>
            <person name="Buettner E."/>
        </authorList>
    </citation>
    <scope>NUCLEOTIDE SEQUENCE</scope>
    <source>
        <strain evidence="2">MP-N11</strain>
    </source>
</reference>
<name>A0A9W8MZC4_9AGAR</name>
<feature type="region of interest" description="Disordered" evidence="1">
    <location>
        <begin position="293"/>
        <end position="401"/>
    </location>
</feature>
<feature type="compositionally biased region" description="Low complexity" evidence="1">
    <location>
        <begin position="80"/>
        <end position="92"/>
    </location>
</feature>
<keyword evidence="3" id="KW-1185">Reference proteome</keyword>
<organism evidence="2 3">
    <name type="scientific">Agrocybe chaxingu</name>
    <dbReference type="NCBI Taxonomy" id="84603"/>
    <lineage>
        <taxon>Eukaryota</taxon>
        <taxon>Fungi</taxon>
        <taxon>Dikarya</taxon>
        <taxon>Basidiomycota</taxon>
        <taxon>Agaricomycotina</taxon>
        <taxon>Agaricomycetes</taxon>
        <taxon>Agaricomycetidae</taxon>
        <taxon>Agaricales</taxon>
        <taxon>Agaricineae</taxon>
        <taxon>Strophariaceae</taxon>
        <taxon>Agrocybe</taxon>
    </lineage>
</organism>
<sequence>MGRRIPTALHNELSEYASLLRALRTRDALDVTKHLIKGSPFAATSSTSVDGLDETGDPVAGPSKQPQSAASRPAGKTRSAAAKGKQKAVAAAPELSSKPKQIKRDHWTRWPLLLDDVIKPEWTLEDEVAVIASQVLKSRAPPSFPFPVSEENDDTENDEFVYVNTEVDEDDPDHPFYTPYLTSIVASYLSTMLALLASHTPARPASMQNRIEPLNWRAVLDVVVSCGVPEFSNPMVVQNVIRRMEAIYGPSILPIEGRMATSYRAVERMKGKEAAAEEFAKFFQSYEANYFSQASPPPSFKPSKTRTKRKRNQHDDNTPRAQKHRKAAKVRFELSDAAASGGESEVPCGKESQTTLPGLAKEHLLGDTTSVSRLSELPGLGPRRSSRKKAAVNHYYPHADE</sequence>
<dbReference type="Proteomes" id="UP001148786">
    <property type="component" value="Unassembled WGS sequence"/>
</dbReference>
<comment type="caution">
    <text evidence="2">The sequence shown here is derived from an EMBL/GenBank/DDBJ whole genome shotgun (WGS) entry which is preliminary data.</text>
</comment>
<evidence type="ECO:0000256" key="1">
    <source>
        <dbReference type="SAM" id="MobiDB-lite"/>
    </source>
</evidence>
<dbReference type="OrthoDB" id="3260379at2759"/>
<proteinExistence type="predicted"/>
<feature type="compositionally biased region" description="Basic residues" evidence="1">
    <location>
        <begin position="303"/>
        <end position="312"/>
    </location>
</feature>
<dbReference type="EMBL" id="JANKHO010000100">
    <property type="protein sequence ID" value="KAJ3515362.1"/>
    <property type="molecule type" value="Genomic_DNA"/>
</dbReference>
<gene>
    <name evidence="2" type="ORF">NLJ89_g1811</name>
</gene>
<dbReference type="AlphaFoldDB" id="A0A9W8MZC4"/>